<sequence>MPRPKKKRKVDHPPKMHGFKPFGIAFCDTEQIMMQYDEYETLKLVIYDDLPQDLAADRMEVSRPTLTRIYNSALKKIAQAFVEGKSIVIKGGDFEFDEDWYKCKRCFQLISGIENKKACKDCPADDTVELLNLNG</sequence>
<gene>
    <name evidence="3" type="ORF">ACFFU9_02480</name>
</gene>
<evidence type="ECO:0000313" key="4">
    <source>
        <dbReference type="Proteomes" id="UP001589585"/>
    </source>
</evidence>
<reference evidence="3 4" key="1">
    <citation type="submission" date="2024-09" db="EMBL/GenBank/DDBJ databases">
        <authorList>
            <person name="Sun Q."/>
            <person name="Mori K."/>
        </authorList>
    </citation>
    <scope>NUCLEOTIDE SEQUENCE [LARGE SCALE GENOMIC DNA]</scope>
    <source>
        <strain evidence="3 4">CECT 8622</strain>
    </source>
</reference>
<keyword evidence="4" id="KW-1185">Reference proteome</keyword>
<evidence type="ECO:0000256" key="2">
    <source>
        <dbReference type="HAMAP-Rule" id="MF_00674"/>
    </source>
</evidence>
<comment type="caution">
    <text evidence="3">The sequence shown here is derived from an EMBL/GenBank/DDBJ whole genome shotgun (WGS) entry which is preliminary data.</text>
</comment>
<dbReference type="Pfam" id="PF02001">
    <property type="entry name" value="DUF134"/>
    <property type="match status" value="1"/>
</dbReference>
<dbReference type="HAMAP" id="MF_00674">
    <property type="entry name" value="UPF0251"/>
    <property type="match status" value="1"/>
</dbReference>
<proteinExistence type="inferred from homology"/>
<dbReference type="EMBL" id="JBHMFC010000008">
    <property type="protein sequence ID" value="MFB9055599.1"/>
    <property type="molecule type" value="Genomic_DNA"/>
</dbReference>
<comment type="similarity">
    <text evidence="1 2">Belongs to the UPF0251 family.</text>
</comment>
<name>A0ABV5F822_9FLAO</name>
<dbReference type="Proteomes" id="UP001589585">
    <property type="component" value="Unassembled WGS sequence"/>
</dbReference>
<dbReference type="InterPro" id="IPR002852">
    <property type="entry name" value="UPF0251"/>
</dbReference>
<evidence type="ECO:0000256" key="1">
    <source>
        <dbReference type="ARBA" id="ARBA00009350"/>
    </source>
</evidence>
<dbReference type="RefSeq" id="WP_379859789.1">
    <property type="nucleotide sequence ID" value="NZ_JBHMFC010000008.1"/>
</dbReference>
<accession>A0ABV5F822</accession>
<dbReference type="PANTHER" id="PTHR37478:SF2">
    <property type="entry name" value="UPF0251 PROTEIN TK0562"/>
    <property type="match status" value="1"/>
</dbReference>
<evidence type="ECO:0000313" key="3">
    <source>
        <dbReference type="EMBL" id="MFB9055599.1"/>
    </source>
</evidence>
<dbReference type="PANTHER" id="PTHR37478">
    <property type="match status" value="1"/>
</dbReference>
<protein>
    <recommendedName>
        <fullName evidence="2">UPF0251 protein ACFFU9_02480</fullName>
    </recommendedName>
</protein>
<organism evidence="3 4">
    <name type="scientific">Mariniflexile ostreae</name>
    <dbReference type="NCBI Taxonomy" id="1520892"/>
    <lineage>
        <taxon>Bacteria</taxon>
        <taxon>Pseudomonadati</taxon>
        <taxon>Bacteroidota</taxon>
        <taxon>Flavobacteriia</taxon>
        <taxon>Flavobacteriales</taxon>
        <taxon>Flavobacteriaceae</taxon>
        <taxon>Mariniflexile</taxon>
    </lineage>
</organism>